<reference evidence="2" key="1">
    <citation type="journal article" date="2015" name="ISME J.">
        <title>Draft Genome Sequence of Streptomyces incarnatus NRRL8089, which Produces the Nucleoside Antibiotic Sinefungin.</title>
        <authorList>
            <person name="Oshima K."/>
            <person name="Hattori M."/>
            <person name="Shimizu H."/>
            <person name="Fukuda K."/>
            <person name="Nemoto M."/>
            <person name="Inagaki K."/>
            <person name="Tamura T."/>
        </authorList>
    </citation>
    <scope>NUCLEOTIDE SEQUENCE</scope>
    <source>
        <strain evidence="2">FACHB-1375</strain>
    </source>
</reference>
<organism evidence="2 3">
    <name type="scientific">Aerosakkonema funiforme FACHB-1375</name>
    <dbReference type="NCBI Taxonomy" id="2949571"/>
    <lineage>
        <taxon>Bacteria</taxon>
        <taxon>Bacillati</taxon>
        <taxon>Cyanobacteriota</taxon>
        <taxon>Cyanophyceae</taxon>
        <taxon>Oscillatoriophycideae</taxon>
        <taxon>Aerosakkonematales</taxon>
        <taxon>Aerosakkonemataceae</taxon>
        <taxon>Aerosakkonema</taxon>
    </lineage>
</organism>
<evidence type="ECO:0000313" key="2">
    <source>
        <dbReference type="EMBL" id="MBD2180584.1"/>
    </source>
</evidence>
<reference evidence="2" key="2">
    <citation type="submission" date="2020-08" db="EMBL/GenBank/DDBJ databases">
        <authorList>
            <person name="Chen M."/>
            <person name="Teng W."/>
            <person name="Zhao L."/>
            <person name="Hu C."/>
            <person name="Zhou Y."/>
            <person name="Han B."/>
            <person name="Song L."/>
            <person name="Shu W."/>
        </authorList>
    </citation>
    <scope>NUCLEOTIDE SEQUENCE</scope>
    <source>
        <strain evidence="2">FACHB-1375</strain>
    </source>
</reference>
<dbReference type="EMBL" id="JACJPW010000010">
    <property type="protein sequence ID" value="MBD2180584.1"/>
    <property type="molecule type" value="Genomic_DNA"/>
</dbReference>
<evidence type="ECO:0000313" key="3">
    <source>
        <dbReference type="Proteomes" id="UP000641646"/>
    </source>
</evidence>
<feature type="region of interest" description="Disordered" evidence="1">
    <location>
        <begin position="57"/>
        <end position="79"/>
    </location>
</feature>
<protein>
    <submittedName>
        <fullName evidence="2">DUF928 domain-containing protein</fullName>
    </submittedName>
</protein>
<accession>A0A926VDK3</accession>
<dbReference type="Pfam" id="PF06051">
    <property type="entry name" value="DUF928"/>
    <property type="match status" value="1"/>
</dbReference>
<dbReference type="AlphaFoldDB" id="A0A926VDK3"/>
<keyword evidence="3" id="KW-1185">Reference proteome</keyword>
<sequence>MSSIKLFFQRLTLSLIIILLSFNLTNYSKSVQAQLDGQRNITAKTEQLIFVQPELTNRGAPGRRTGGGRRGDNQANQCPSLNENDILITALVPAVKQTSDRQQAISNSVPLLDLVGGLTVDSRPTFWFYINYNSRLNAEFVLQEKQGRELKGIYKKLLELPGKKSFLSITIPSDPQIQPLEIGKDYRWIFSIICNPNEPSENIFVNGGVQRVTSPTVSDRLDTTNPRALITFYAKNGIWHEAITLLGNLYFKNPSDKQLAADWADLLRSVGLDEIAKESVVERYSPKN</sequence>
<name>A0A926VDK3_9CYAN</name>
<proteinExistence type="predicted"/>
<dbReference type="Proteomes" id="UP000641646">
    <property type="component" value="Unassembled WGS sequence"/>
</dbReference>
<dbReference type="InterPro" id="IPR010328">
    <property type="entry name" value="DUF928"/>
</dbReference>
<dbReference type="RefSeq" id="WP_190462938.1">
    <property type="nucleotide sequence ID" value="NZ_JACJPW010000010.1"/>
</dbReference>
<gene>
    <name evidence="2" type="ORF">H6G03_05615</name>
</gene>
<comment type="caution">
    <text evidence="2">The sequence shown here is derived from an EMBL/GenBank/DDBJ whole genome shotgun (WGS) entry which is preliminary data.</text>
</comment>
<evidence type="ECO:0000256" key="1">
    <source>
        <dbReference type="SAM" id="MobiDB-lite"/>
    </source>
</evidence>